<evidence type="ECO:0000256" key="2">
    <source>
        <dbReference type="SAM" id="Phobius"/>
    </source>
</evidence>
<feature type="region of interest" description="Disordered" evidence="1">
    <location>
        <begin position="120"/>
        <end position="142"/>
    </location>
</feature>
<dbReference type="RefSeq" id="WP_220563917.1">
    <property type="nucleotide sequence ID" value="NZ_CP074133.1"/>
</dbReference>
<evidence type="ECO:0000313" key="3">
    <source>
        <dbReference type="EMBL" id="QUX22701.1"/>
    </source>
</evidence>
<evidence type="ECO:0000256" key="1">
    <source>
        <dbReference type="SAM" id="MobiDB-lite"/>
    </source>
</evidence>
<dbReference type="Proteomes" id="UP000676079">
    <property type="component" value="Chromosome"/>
</dbReference>
<gene>
    <name evidence="3" type="ORF">KGD84_31200</name>
</gene>
<feature type="compositionally biased region" description="Basic and acidic residues" evidence="1">
    <location>
        <begin position="120"/>
        <end position="130"/>
    </location>
</feature>
<feature type="compositionally biased region" description="Low complexity" evidence="1">
    <location>
        <begin position="8"/>
        <end position="19"/>
    </location>
</feature>
<feature type="region of interest" description="Disordered" evidence="1">
    <location>
        <begin position="1"/>
        <end position="36"/>
    </location>
</feature>
<keyword evidence="2" id="KW-0812">Transmembrane</keyword>
<sequence>MRIPAGLTSTGMTTSTTASPIPEAEDIGTTTGRSEDTPATVLMRAPRLTAATGVFAVVGVVAGFTVVAVLLLAHPTPPTLLGGFGPEAVWTMPATAVASALGLTFLIVAFLADRRAEEDLRHSFQEREPGSPEGADGARTAP</sequence>
<evidence type="ECO:0000313" key="4">
    <source>
        <dbReference type="Proteomes" id="UP000676079"/>
    </source>
</evidence>
<organism evidence="3 4">
    <name type="scientific">Nocardiopsis changdeensis</name>
    <dbReference type="NCBI Taxonomy" id="2831969"/>
    <lineage>
        <taxon>Bacteria</taxon>
        <taxon>Bacillati</taxon>
        <taxon>Actinomycetota</taxon>
        <taxon>Actinomycetes</taxon>
        <taxon>Streptosporangiales</taxon>
        <taxon>Nocardiopsidaceae</taxon>
        <taxon>Nocardiopsis</taxon>
    </lineage>
</organism>
<keyword evidence="2" id="KW-1133">Transmembrane helix</keyword>
<dbReference type="EMBL" id="CP074133">
    <property type="protein sequence ID" value="QUX22701.1"/>
    <property type="molecule type" value="Genomic_DNA"/>
</dbReference>
<keyword evidence="2" id="KW-0472">Membrane</keyword>
<feature type="transmembrane region" description="Helical" evidence="2">
    <location>
        <begin position="48"/>
        <end position="72"/>
    </location>
</feature>
<protein>
    <submittedName>
        <fullName evidence="3">Uncharacterized protein</fullName>
    </submittedName>
</protein>
<keyword evidence="4" id="KW-1185">Reference proteome</keyword>
<name>A0ABX8BPB5_9ACTN</name>
<reference evidence="3 4" key="1">
    <citation type="submission" date="2021-05" db="EMBL/GenBank/DDBJ databases">
        <title>Direct Submission.</title>
        <authorList>
            <person name="Li K."/>
            <person name="Gao J."/>
        </authorList>
    </citation>
    <scope>NUCLEOTIDE SEQUENCE [LARGE SCALE GENOMIC DNA]</scope>
    <source>
        <strain evidence="3 4">Mg02</strain>
    </source>
</reference>
<feature type="transmembrane region" description="Helical" evidence="2">
    <location>
        <begin position="92"/>
        <end position="112"/>
    </location>
</feature>
<proteinExistence type="predicted"/>
<accession>A0ABX8BPB5</accession>